<sequence>MFANDNTRIAYKFHLDRVRTTVKTEENNNWRDFKFIGRLVRDITGKKTKEGKINKIIKNYEDGFPKFVEVIWDDSISKEYILHSENDELIQEGLNFKCPNCNETLLEPFDLVSENICHSCNTILWESLETIPIIEEPHIVINNFKELENLYTSFEKN</sequence>
<proteinExistence type="predicted"/>
<dbReference type="EMBL" id="BART01006858">
    <property type="protein sequence ID" value="GAG70789.1"/>
    <property type="molecule type" value="Genomic_DNA"/>
</dbReference>
<feature type="non-terminal residue" evidence="1">
    <location>
        <position position="157"/>
    </location>
</feature>
<organism evidence="1">
    <name type="scientific">marine sediment metagenome</name>
    <dbReference type="NCBI Taxonomy" id="412755"/>
    <lineage>
        <taxon>unclassified sequences</taxon>
        <taxon>metagenomes</taxon>
        <taxon>ecological metagenomes</taxon>
    </lineage>
</organism>
<dbReference type="AlphaFoldDB" id="X0ZMZ9"/>
<comment type="caution">
    <text evidence="1">The sequence shown here is derived from an EMBL/GenBank/DDBJ whole genome shotgun (WGS) entry which is preliminary data.</text>
</comment>
<evidence type="ECO:0000313" key="1">
    <source>
        <dbReference type="EMBL" id="GAG70789.1"/>
    </source>
</evidence>
<name>X0ZMZ9_9ZZZZ</name>
<protein>
    <submittedName>
        <fullName evidence="1">Uncharacterized protein</fullName>
    </submittedName>
</protein>
<gene>
    <name evidence="1" type="ORF">S01H4_15647</name>
</gene>
<reference evidence="1" key="1">
    <citation type="journal article" date="2014" name="Front. Microbiol.">
        <title>High frequency of phylogenetically diverse reductive dehalogenase-homologous genes in deep subseafloor sedimentary metagenomes.</title>
        <authorList>
            <person name="Kawai M."/>
            <person name="Futagami T."/>
            <person name="Toyoda A."/>
            <person name="Takaki Y."/>
            <person name="Nishi S."/>
            <person name="Hori S."/>
            <person name="Arai W."/>
            <person name="Tsubouchi T."/>
            <person name="Morono Y."/>
            <person name="Uchiyama I."/>
            <person name="Ito T."/>
            <person name="Fujiyama A."/>
            <person name="Inagaki F."/>
            <person name="Takami H."/>
        </authorList>
    </citation>
    <scope>NUCLEOTIDE SEQUENCE</scope>
    <source>
        <strain evidence="1">Expedition CK06-06</strain>
    </source>
</reference>
<accession>X0ZMZ9</accession>